<dbReference type="Pfam" id="PF12937">
    <property type="entry name" value="F-box-like"/>
    <property type="match status" value="1"/>
</dbReference>
<dbReference type="OMA" id="AVQNSGC"/>
<gene>
    <name evidence="3" type="ORF">ARMOST_08802</name>
</gene>
<evidence type="ECO:0000259" key="2">
    <source>
        <dbReference type="Pfam" id="PF12937"/>
    </source>
</evidence>
<feature type="domain" description="F-box" evidence="2">
    <location>
        <begin position="43"/>
        <end position="95"/>
    </location>
</feature>
<organism evidence="3 4">
    <name type="scientific">Armillaria ostoyae</name>
    <name type="common">Armillaria root rot fungus</name>
    <dbReference type="NCBI Taxonomy" id="47428"/>
    <lineage>
        <taxon>Eukaryota</taxon>
        <taxon>Fungi</taxon>
        <taxon>Dikarya</taxon>
        <taxon>Basidiomycota</taxon>
        <taxon>Agaricomycotina</taxon>
        <taxon>Agaricomycetes</taxon>
        <taxon>Agaricomycetidae</taxon>
        <taxon>Agaricales</taxon>
        <taxon>Marasmiineae</taxon>
        <taxon>Physalacriaceae</taxon>
        <taxon>Armillaria</taxon>
    </lineage>
</organism>
<dbReference type="Gene3D" id="1.20.1280.50">
    <property type="match status" value="1"/>
</dbReference>
<feature type="region of interest" description="Disordered" evidence="1">
    <location>
        <begin position="1"/>
        <end position="32"/>
    </location>
</feature>
<dbReference type="EMBL" id="FUEG01000006">
    <property type="protein sequence ID" value="SJL05435.1"/>
    <property type="molecule type" value="Genomic_DNA"/>
</dbReference>
<protein>
    <recommendedName>
        <fullName evidence="2">F-box domain-containing protein</fullName>
    </recommendedName>
</protein>
<dbReference type="InterPro" id="IPR036047">
    <property type="entry name" value="F-box-like_dom_sf"/>
</dbReference>
<reference evidence="4" key="1">
    <citation type="journal article" date="2017" name="Nat. Ecol. Evol.">
        <title>Genome expansion and lineage-specific genetic innovations in the forest pathogenic fungi Armillaria.</title>
        <authorList>
            <person name="Sipos G."/>
            <person name="Prasanna A.N."/>
            <person name="Walter M.C."/>
            <person name="O'Connor E."/>
            <person name="Balint B."/>
            <person name="Krizsan K."/>
            <person name="Kiss B."/>
            <person name="Hess J."/>
            <person name="Varga T."/>
            <person name="Slot J."/>
            <person name="Riley R."/>
            <person name="Boka B."/>
            <person name="Rigling D."/>
            <person name="Barry K."/>
            <person name="Lee J."/>
            <person name="Mihaltcheva S."/>
            <person name="LaButti K."/>
            <person name="Lipzen A."/>
            <person name="Waldron R."/>
            <person name="Moloney N.M."/>
            <person name="Sperisen C."/>
            <person name="Kredics L."/>
            <person name="Vagvoelgyi C."/>
            <person name="Patrignani A."/>
            <person name="Fitzpatrick D."/>
            <person name="Nagy I."/>
            <person name="Doyle S."/>
            <person name="Anderson J.B."/>
            <person name="Grigoriev I.V."/>
            <person name="Gueldener U."/>
            <person name="Muensterkoetter M."/>
            <person name="Nagy L.G."/>
        </authorList>
    </citation>
    <scope>NUCLEOTIDE SEQUENCE [LARGE SCALE GENOMIC DNA]</scope>
    <source>
        <strain evidence="4">C18/9</strain>
    </source>
</reference>
<dbReference type="InterPro" id="IPR001810">
    <property type="entry name" value="F-box_dom"/>
</dbReference>
<keyword evidence="4" id="KW-1185">Reference proteome</keyword>
<dbReference type="AlphaFoldDB" id="A0A284R9N4"/>
<dbReference type="STRING" id="47428.A0A284R9N4"/>
<name>A0A284R9N4_ARMOS</name>
<evidence type="ECO:0000256" key="1">
    <source>
        <dbReference type="SAM" id="MobiDB-lite"/>
    </source>
</evidence>
<evidence type="ECO:0000313" key="3">
    <source>
        <dbReference type="EMBL" id="SJL05435.1"/>
    </source>
</evidence>
<dbReference type="SUPFAM" id="SSF81383">
    <property type="entry name" value="F-box domain"/>
    <property type="match status" value="1"/>
</dbReference>
<accession>A0A284R9N4</accession>
<dbReference type="OrthoDB" id="3038402at2759"/>
<dbReference type="Proteomes" id="UP000219338">
    <property type="component" value="Unassembled WGS sequence"/>
</dbReference>
<sequence>MVHNENEGKKQDEVSKAPNSNPSCGERRPGETTAISRSRINELLPNELLAYIFATAIINLLPMEHRSFLALVCSICRRWRDVAIEASDLWTTIYVHDQKHIPAAELFLERSKTQLLDVDVEVDIDFECFGHDHDGFQSQLGFSRKSRLRVAELTSAHLERTRTLSLSVSDAQEAESFSTLYRPISMSTPHLVSLSVDIPGWSQGVAPFLDSICSFSSNRSDDLHSNGTSISSLTRLELTSVRPEHEDLRNVFTYFPSLETLILPKFGWSWRTEEDQEDRPIILAPNSLRSLAVHLDYDHIGSLYLGNSPDCPCVLGSIRFQNLEYLEVLGEYSSCNLSLSSHFKDLPKLKTLRLQRCSVPPLDDEFFHSLKLLNRLELVDNLSHVKWLTESSPTKVTLPFPHLSSISLSDQSSKSHDMTQWARLAQLAVQNSGCTQFSIKVTAQHHRSMTCALGPQDERIRVEVEDHPPSLFRLLPQGNFADWLDDDDDYYHYDDRASDFDGYNPSD</sequence>
<evidence type="ECO:0000313" key="4">
    <source>
        <dbReference type="Proteomes" id="UP000219338"/>
    </source>
</evidence>
<feature type="compositionally biased region" description="Basic and acidic residues" evidence="1">
    <location>
        <begin position="1"/>
        <end position="15"/>
    </location>
</feature>
<proteinExistence type="predicted"/>
<dbReference type="InterPro" id="IPR032675">
    <property type="entry name" value="LRR_dom_sf"/>
</dbReference>
<dbReference type="Gene3D" id="3.80.10.10">
    <property type="entry name" value="Ribonuclease Inhibitor"/>
    <property type="match status" value="1"/>
</dbReference>
<dbReference type="SUPFAM" id="SSF52058">
    <property type="entry name" value="L domain-like"/>
    <property type="match status" value="1"/>
</dbReference>